<feature type="region of interest" description="Disordered" evidence="1">
    <location>
        <begin position="65"/>
        <end position="86"/>
    </location>
</feature>
<keyword evidence="3" id="KW-1185">Reference proteome</keyword>
<sequence length="86" mass="9136">MGAYLYGKDKENADKVAAVKAINDLLESAQSLVWEAESIADEHGLSFSMNLGAYGMGGSYSPVQEGDVDEWGDPVESGWNASSQSC</sequence>
<organism evidence="2 3">
    <name type="scientific">Pseudomonas phage PN09</name>
    <dbReference type="NCBI Taxonomy" id="2782564"/>
    <lineage>
        <taxon>Viruses</taxon>
        <taxon>Duplodnaviria</taxon>
        <taxon>Heunggongvirae</taxon>
        <taxon>Uroviricota</taxon>
        <taxon>Caudoviricetes</taxon>
        <taxon>Vandenendeviridae</taxon>
        <taxon>Gorskivirinae</taxon>
        <taxon>Otagovirus</taxon>
        <taxon>Otagovirus PN09</taxon>
    </lineage>
</organism>
<protein>
    <submittedName>
        <fullName evidence="2">Uncharacterized protein</fullName>
    </submittedName>
</protein>
<dbReference type="Proteomes" id="UP000605974">
    <property type="component" value="Segment"/>
</dbReference>
<reference evidence="2" key="1">
    <citation type="submission" date="2020-10" db="EMBL/GenBank/DDBJ databases">
        <authorList>
            <person name="Ni P."/>
        </authorList>
    </citation>
    <scope>NUCLEOTIDE SEQUENCE</scope>
</reference>
<proteinExistence type="predicted"/>
<evidence type="ECO:0000256" key="1">
    <source>
        <dbReference type="SAM" id="MobiDB-lite"/>
    </source>
</evidence>
<name>A0A7S7YC56_9CAUD</name>
<evidence type="ECO:0000313" key="2">
    <source>
        <dbReference type="EMBL" id="QPB10563.1"/>
    </source>
</evidence>
<evidence type="ECO:0000313" key="3">
    <source>
        <dbReference type="Proteomes" id="UP000605974"/>
    </source>
</evidence>
<dbReference type="EMBL" id="MW175491">
    <property type="protein sequence ID" value="QPB10563.1"/>
    <property type="molecule type" value="Genomic_DNA"/>
</dbReference>
<gene>
    <name evidence="2" type="ORF">PN09_142</name>
</gene>
<accession>A0A7S7YC56</accession>